<dbReference type="EMBL" id="JAJTJA010000012">
    <property type="protein sequence ID" value="KAH8691193.1"/>
    <property type="molecule type" value="Genomic_DNA"/>
</dbReference>
<reference evidence="2" key="1">
    <citation type="submission" date="2021-12" db="EMBL/GenBank/DDBJ databases">
        <title>Convergent genome expansion in fungi linked to evolution of root-endophyte symbiosis.</title>
        <authorList>
            <consortium name="DOE Joint Genome Institute"/>
            <person name="Ke Y.-H."/>
            <person name="Bonito G."/>
            <person name="Liao H.-L."/>
            <person name="Looney B."/>
            <person name="Rojas-Flechas A."/>
            <person name="Nash J."/>
            <person name="Hameed K."/>
            <person name="Schadt C."/>
            <person name="Martin F."/>
            <person name="Crous P.W."/>
            <person name="Miettinen O."/>
            <person name="Magnuson J.K."/>
            <person name="Labbe J."/>
            <person name="Jacobson D."/>
            <person name="Doktycz M.J."/>
            <person name="Veneault-Fourrey C."/>
            <person name="Kuo A."/>
            <person name="Mondo S."/>
            <person name="Calhoun S."/>
            <person name="Riley R."/>
            <person name="Ohm R."/>
            <person name="LaButti K."/>
            <person name="Andreopoulos B."/>
            <person name="Pangilinan J."/>
            <person name="Nolan M."/>
            <person name="Tritt A."/>
            <person name="Clum A."/>
            <person name="Lipzen A."/>
            <person name="Daum C."/>
            <person name="Barry K."/>
            <person name="Grigoriev I.V."/>
            <person name="Vilgalys R."/>
        </authorList>
    </citation>
    <scope>NUCLEOTIDE SEQUENCE</scope>
    <source>
        <strain evidence="2">PMI_201</strain>
    </source>
</reference>
<accession>A0AAD4PVC2</accession>
<proteinExistence type="predicted"/>
<organism evidence="2 3">
    <name type="scientific">Talaromyces proteolyticus</name>
    <dbReference type="NCBI Taxonomy" id="1131652"/>
    <lineage>
        <taxon>Eukaryota</taxon>
        <taxon>Fungi</taxon>
        <taxon>Dikarya</taxon>
        <taxon>Ascomycota</taxon>
        <taxon>Pezizomycotina</taxon>
        <taxon>Eurotiomycetes</taxon>
        <taxon>Eurotiomycetidae</taxon>
        <taxon>Eurotiales</taxon>
        <taxon>Trichocomaceae</taxon>
        <taxon>Talaromyces</taxon>
        <taxon>Talaromyces sect. Bacilispori</taxon>
    </lineage>
</organism>
<evidence type="ECO:0000313" key="3">
    <source>
        <dbReference type="Proteomes" id="UP001201262"/>
    </source>
</evidence>
<feature type="domain" description="F-box" evidence="1">
    <location>
        <begin position="23"/>
        <end position="74"/>
    </location>
</feature>
<dbReference type="GeneID" id="70252658"/>
<sequence length="319" mass="37315">MNPKRLRAQFRSLVKAVFSRRPSCLVQRIPTELLDIIFGFLPIQDQICLALSCKSLYLYFRSLLRDENLQLSQLLPSAPRPILCTKTDVRKNGRRIQLVQRLENRNWKYCSGCWKLHRRPAWITLDWRDLSQKPLCRAFACKVDICPCMTITFKDMQDLIGTIKATKRSEDTPKVYFNGNAYRPRKKGFYPAFQHDCVYTDHPFAYVKIATMFSWDDKDEFLEVRSYYTIQILTERFLQTPDSLGIKTPLICPHKNLREWLKRFYAEAGSNFSGWHRGITFGKSSCNCRKTELGDSPQFFKTSIGRILGGDKRPNGIWK</sequence>
<protein>
    <recommendedName>
        <fullName evidence="1">F-box domain-containing protein</fullName>
    </recommendedName>
</protein>
<dbReference type="InterPro" id="IPR001810">
    <property type="entry name" value="F-box_dom"/>
</dbReference>
<evidence type="ECO:0000313" key="2">
    <source>
        <dbReference type="EMBL" id="KAH8691193.1"/>
    </source>
</evidence>
<dbReference type="SUPFAM" id="SSF81383">
    <property type="entry name" value="F-box domain"/>
    <property type="match status" value="1"/>
</dbReference>
<dbReference type="Pfam" id="PF00646">
    <property type="entry name" value="F-box"/>
    <property type="match status" value="1"/>
</dbReference>
<evidence type="ECO:0000259" key="1">
    <source>
        <dbReference type="PROSITE" id="PS50181"/>
    </source>
</evidence>
<dbReference type="AlphaFoldDB" id="A0AAD4PVC2"/>
<dbReference type="RefSeq" id="XP_046067285.1">
    <property type="nucleotide sequence ID" value="XM_046222371.1"/>
</dbReference>
<keyword evidence="3" id="KW-1185">Reference proteome</keyword>
<dbReference type="InterPro" id="IPR036047">
    <property type="entry name" value="F-box-like_dom_sf"/>
</dbReference>
<dbReference type="CDD" id="cd09917">
    <property type="entry name" value="F-box_SF"/>
    <property type="match status" value="1"/>
</dbReference>
<name>A0AAD4PVC2_9EURO</name>
<dbReference type="Proteomes" id="UP001201262">
    <property type="component" value="Unassembled WGS sequence"/>
</dbReference>
<comment type="caution">
    <text evidence="2">The sequence shown here is derived from an EMBL/GenBank/DDBJ whole genome shotgun (WGS) entry which is preliminary data.</text>
</comment>
<dbReference type="PROSITE" id="PS50181">
    <property type="entry name" value="FBOX"/>
    <property type="match status" value="1"/>
</dbReference>
<gene>
    <name evidence="2" type="ORF">BGW36DRAFT_48401</name>
</gene>